<proteinExistence type="predicted"/>
<evidence type="ECO:0000313" key="2">
    <source>
        <dbReference type="EMBL" id="KOF94350.1"/>
    </source>
</evidence>
<feature type="region of interest" description="Disordered" evidence="1">
    <location>
        <begin position="40"/>
        <end position="122"/>
    </location>
</feature>
<feature type="compositionally biased region" description="Low complexity" evidence="1">
    <location>
        <begin position="105"/>
        <end position="114"/>
    </location>
</feature>
<dbReference type="AlphaFoldDB" id="A0A0L8HZY0"/>
<sequence length="216" mass="25944">MLYVGVIRGKQKQFCMASKNNLRKSLAELQICVRCKTMRERKERERERKERERERKERERERDKKEKEREKKEKERVKKEKEREKKEKEKEERNEEKRGNKIKAGETNNNNNTIENRKENEKELKSLDSSHFGGITLMCFNRRNRSEYLHFAEHLLCMCVGLLKRSLNKGCLPMMNEAPIFPKLNYPNPKEFLSTHGYDAPPLLLLMIRDAHIVSH</sequence>
<protein>
    <submittedName>
        <fullName evidence="2">Uncharacterized protein</fullName>
    </submittedName>
</protein>
<gene>
    <name evidence="2" type="ORF">OCBIM_22001957mg</name>
</gene>
<dbReference type="EMBL" id="KQ416977">
    <property type="protein sequence ID" value="KOF94350.1"/>
    <property type="molecule type" value="Genomic_DNA"/>
</dbReference>
<feature type="compositionally biased region" description="Basic and acidic residues" evidence="1">
    <location>
        <begin position="40"/>
        <end position="99"/>
    </location>
</feature>
<name>A0A0L8HZY0_OCTBM</name>
<accession>A0A0L8HZY0</accession>
<evidence type="ECO:0000256" key="1">
    <source>
        <dbReference type="SAM" id="MobiDB-lite"/>
    </source>
</evidence>
<organism evidence="2">
    <name type="scientific">Octopus bimaculoides</name>
    <name type="common">California two-spotted octopus</name>
    <dbReference type="NCBI Taxonomy" id="37653"/>
    <lineage>
        <taxon>Eukaryota</taxon>
        <taxon>Metazoa</taxon>
        <taxon>Spiralia</taxon>
        <taxon>Lophotrochozoa</taxon>
        <taxon>Mollusca</taxon>
        <taxon>Cephalopoda</taxon>
        <taxon>Coleoidea</taxon>
        <taxon>Octopodiformes</taxon>
        <taxon>Octopoda</taxon>
        <taxon>Incirrata</taxon>
        <taxon>Octopodidae</taxon>
        <taxon>Octopus</taxon>
    </lineage>
</organism>
<reference evidence="2" key="1">
    <citation type="submission" date="2015-07" db="EMBL/GenBank/DDBJ databases">
        <title>MeaNS - Measles Nucleotide Surveillance Program.</title>
        <authorList>
            <person name="Tran T."/>
            <person name="Druce J."/>
        </authorList>
    </citation>
    <scope>NUCLEOTIDE SEQUENCE</scope>
    <source>
        <strain evidence="2">UCB-OBI-ISO-001</strain>
        <tissue evidence="2">Gonad</tissue>
    </source>
</reference>